<dbReference type="GO" id="GO:0016301">
    <property type="term" value="F:kinase activity"/>
    <property type="evidence" value="ECO:0007669"/>
    <property type="project" value="UniProtKB-KW"/>
</dbReference>
<feature type="chain" id="PRO_5035941965" evidence="7">
    <location>
        <begin position="28"/>
        <end position="351"/>
    </location>
</feature>
<name>A0A8S0V9J6_OLEEU</name>
<feature type="signal peptide" evidence="7">
    <location>
        <begin position="1"/>
        <end position="27"/>
    </location>
</feature>
<keyword evidence="10" id="KW-1185">Reference proteome</keyword>
<evidence type="ECO:0000256" key="1">
    <source>
        <dbReference type="ARBA" id="ARBA00004167"/>
    </source>
</evidence>
<proteinExistence type="predicted"/>
<dbReference type="GO" id="GO:0005509">
    <property type="term" value="F:calcium ion binding"/>
    <property type="evidence" value="ECO:0007669"/>
    <property type="project" value="InterPro"/>
</dbReference>
<sequence>MGLHLHLLQAQLLVSILLILFSRSVSAKPNCMDRRGNVNIPFPFGTREGCYFNESFSVTCNDTNYDPPIPPKPFLTNSALQITSISLEGHLRVLQSISKYCYSRNGIEVINLTRSIELPSGLMINDTANKLIVVGCDSYALVSWKLRENRTYSTGCMSLCDNKDELVDDSCSGLGCCMIPIPKQTWAARVTSDSFDNFTRVSDFSICSYGFIAEESAFTFNASRLSTLRNVEVFPMVIDWAVGEENCEKARNNSSSYACKSKNSKCYKPHHGHGHRCHCQEGYEGNPYLDGGCKDIDECNNQTLNICEKDCKNTAGGFKCLCPKGYHGDGKKDGRGCIRGQSLVLKVATGY</sequence>
<reference evidence="9 10" key="1">
    <citation type="submission" date="2019-12" db="EMBL/GenBank/DDBJ databases">
        <authorList>
            <person name="Alioto T."/>
            <person name="Alioto T."/>
            <person name="Gomez Garrido J."/>
        </authorList>
    </citation>
    <scope>NUCLEOTIDE SEQUENCE [LARGE SCALE GENOMIC DNA]</scope>
</reference>
<dbReference type="EMBL" id="CACTIH010009239">
    <property type="protein sequence ID" value="CAA3028097.1"/>
    <property type="molecule type" value="Genomic_DNA"/>
</dbReference>
<gene>
    <name evidence="9" type="ORF">OLEA9_A080139</name>
</gene>
<dbReference type="PROSITE" id="PS00010">
    <property type="entry name" value="ASX_HYDROXYL"/>
    <property type="match status" value="1"/>
</dbReference>
<evidence type="ECO:0000256" key="6">
    <source>
        <dbReference type="PROSITE-ProRule" id="PRU00076"/>
    </source>
</evidence>
<comment type="caution">
    <text evidence="9">The sequence shown here is derived from an EMBL/GenBank/DDBJ whole genome shotgun (WGS) entry which is preliminary data.</text>
</comment>
<dbReference type="SUPFAM" id="SSF57196">
    <property type="entry name" value="EGF/Laminin"/>
    <property type="match status" value="1"/>
</dbReference>
<keyword evidence="4" id="KW-0677">Repeat</keyword>
<evidence type="ECO:0000256" key="7">
    <source>
        <dbReference type="SAM" id="SignalP"/>
    </source>
</evidence>
<dbReference type="Gramene" id="OE9A080139T1">
    <property type="protein sequence ID" value="OE9A080139C1"/>
    <property type="gene ID" value="OE9A080139"/>
</dbReference>
<dbReference type="SMART" id="SM00181">
    <property type="entry name" value="EGF"/>
    <property type="match status" value="2"/>
</dbReference>
<keyword evidence="3 7" id="KW-0732">Signal</keyword>
<dbReference type="Gene3D" id="2.10.25.10">
    <property type="entry name" value="Laminin"/>
    <property type="match status" value="1"/>
</dbReference>
<dbReference type="Proteomes" id="UP000594638">
    <property type="component" value="Unassembled WGS sequence"/>
</dbReference>
<dbReference type="PROSITE" id="PS50026">
    <property type="entry name" value="EGF_3"/>
    <property type="match status" value="1"/>
</dbReference>
<dbReference type="Pfam" id="PF07645">
    <property type="entry name" value="EGF_CA"/>
    <property type="match status" value="1"/>
</dbReference>
<evidence type="ECO:0000313" key="9">
    <source>
        <dbReference type="EMBL" id="CAA3028097.1"/>
    </source>
</evidence>
<dbReference type="SMART" id="SM00179">
    <property type="entry name" value="EGF_CA"/>
    <property type="match status" value="1"/>
</dbReference>
<comment type="caution">
    <text evidence="6">Lacks conserved residue(s) required for the propagation of feature annotation.</text>
</comment>
<dbReference type="PANTHER" id="PTHR33491">
    <property type="entry name" value="OSJNBA0016N04.9 PROTEIN"/>
    <property type="match status" value="1"/>
</dbReference>
<dbReference type="AlphaFoldDB" id="A0A8S0V9J6"/>
<dbReference type="InterPro" id="IPR049883">
    <property type="entry name" value="NOTCH1_EGF-like"/>
</dbReference>
<dbReference type="PROSITE" id="PS01187">
    <property type="entry name" value="EGF_CA"/>
    <property type="match status" value="1"/>
</dbReference>
<feature type="domain" description="EGF-like" evidence="8">
    <location>
        <begin position="295"/>
        <end position="329"/>
    </location>
</feature>
<evidence type="ECO:0000313" key="10">
    <source>
        <dbReference type="Proteomes" id="UP000594638"/>
    </source>
</evidence>
<dbReference type="OrthoDB" id="4062651at2759"/>
<keyword evidence="2 6" id="KW-0245">EGF-like domain</keyword>
<dbReference type="Pfam" id="PF13947">
    <property type="entry name" value="GUB_WAK_bind"/>
    <property type="match status" value="1"/>
</dbReference>
<accession>A0A8S0V9J6</accession>
<dbReference type="GO" id="GO:0030247">
    <property type="term" value="F:polysaccharide binding"/>
    <property type="evidence" value="ECO:0007669"/>
    <property type="project" value="InterPro"/>
</dbReference>
<evidence type="ECO:0000256" key="4">
    <source>
        <dbReference type="ARBA" id="ARBA00022737"/>
    </source>
</evidence>
<keyword evidence="5" id="KW-1015">Disulfide bond</keyword>
<organism evidence="9 10">
    <name type="scientific">Olea europaea subsp. europaea</name>
    <dbReference type="NCBI Taxonomy" id="158383"/>
    <lineage>
        <taxon>Eukaryota</taxon>
        <taxon>Viridiplantae</taxon>
        <taxon>Streptophyta</taxon>
        <taxon>Embryophyta</taxon>
        <taxon>Tracheophyta</taxon>
        <taxon>Spermatophyta</taxon>
        <taxon>Magnoliopsida</taxon>
        <taxon>eudicotyledons</taxon>
        <taxon>Gunneridae</taxon>
        <taxon>Pentapetalae</taxon>
        <taxon>asterids</taxon>
        <taxon>lamiids</taxon>
        <taxon>Lamiales</taxon>
        <taxon>Oleaceae</taxon>
        <taxon>Oleeae</taxon>
        <taxon>Olea</taxon>
    </lineage>
</organism>
<dbReference type="InterPro" id="IPR000152">
    <property type="entry name" value="EGF-type_Asp/Asn_hydroxyl_site"/>
</dbReference>
<keyword evidence="9" id="KW-0808">Transferase</keyword>
<dbReference type="CDD" id="cd00054">
    <property type="entry name" value="EGF_CA"/>
    <property type="match status" value="1"/>
</dbReference>
<dbReference type="InterPro" id="IPR018097">
    <property type="entry name" value="EGF_Ca-bd_CS"/>
</dbReference>
<keyword evidence="9" id="KW-0418">Kinase</keyword>
<dbReference type="InterPro" id="IPR000742">
    <property type="entry name" value="EGF"/>
</dbReference>
<dbReference type="InterPro" id="IPR001881">
    <property type="entry name" value="EGF-like_Ca-bd_dom"/>
</dbReference>
<comment type="subcellular location">
    <subcellularLocation>
        <location evidence="1">Membrane</location>
        <topology evidence="1">Single-pass membrane protein</topology>
    </subcellularLocation>
</comment>
<evidence type="ECO:0000256" key="2">
    <source>
        <dbReference type="ARBA" id="ARBA00022536"/>
    </source>
</evidence>
<dbReference type="GO" id="GO:0016020">
    <property type="term" value="C:membrane"/>
    <property type="evidence" value="ECO:0007669"/>
    <property type="project" value="UniProtKB-SubCell"/>
</dbReference>
<protein>
    <submittedName>
        <fullName evidence="9">Serine threonine kinase</fullName>
    </submittedName>
</protein>
<evidence type="ECO:0000256" key="5">
    <source>
        <dbReference type="ARBA" id="ARBA00023157"/>
    </source>
</evidence>
<dbReference type="FunFam" id="2.10.25.10:FF:000038">
    <property type="entry name" value="Fibrillin 2"/>
    <property type="match status" value="1"/>
</dbReference>
<dbReference type="InterPro" id="IPR025287">
    <property type="entry name" value="WAK_GUB"/>
</dbReference>
<evidence type="ECO:0000256" key="3">
    <source>
        <dbReference type="ARBA" id="ARBA00022729"/>
    </source>
</evidence>
<evidence type="ECO:0000259" key="8">
    <source>
        <dbReference type="PROSITE" id="PS50026"/>
    </source>
</evidence>